<name>A0A9W7EE56_9STRA</name>
<reference evidence="2" key="1">
    <citation type="journal article" date="2023" name="Commun. Biol.">
        <title>Genome analysis of Parmales, the sister group of diatoms, reveals the evolutionary specialization of diatoms from phago-mixotrophs to photoautotrophs.</title>
        <authorList>
            <person name="Ban H."/>
            <person name="Sato S."/>
            <person name="Yoshikawa S."/>
            <person name="Yamada K."/>
            <person name="Nakamura Y."/>
            <person name="Ichinomiya M."/>
            <person name="Sato N."/>
            <person name="Blanc-Mathieu R."/>
            <person name="Endo H."/>
            <person name="Kuwata A."/>
            <person name="Ogata H."/>
        </authorList>
    </citation>
    <scope>NUCLEOTIDE SEQUENCE [LARGE SCALE GENOMIC DNA]</scope>
    <source>
        <strain evidence="2">NIES 3700</strain>
    </source>
</reference>
<dbReference type="PANTHER" id="PTHR45661">
    <property type="entry name" value="SURFACE ANTIGEN"/>
    <property type="match status" value="1"/>
</dbReference>
<dbReference type="Gene3D" id="3.80.10.10">
    <property type="entry name" value="Ribonuclease Inhibitor"/>
    <property type="match status" value="1"/>
</dbReference>
<accession>A0A9W7EE56</accession>
<dbReference type="EMBL" id="BRXW01000701">
    <property type="protein sequence ID" value="GMH74735.1"/>
    <property type="molecule type" value="Genomic_DNA"/>
</dbReference>
<dbReference type="Proteomes" id="UP001165122">
    <property type="component" value="Unassembled WGS sequence"/>
</dbReference>
<dbReference type="AlphaFoldDB" id="A0A9W7EE56"/>
<dbReference type="Pfam" id="PF13306">
    <property type="entry name" value="LRR_5"/>
    <property type="match status" value="1"/>
</dbReference>
<comment type="caution">
    <text evidence="1">The sequence shown here is derived from an EMBL/GenBank/DDBJ whole genome shotgun (WGS) entry which is preliminary data.</text>
</comment>
<keyword evidence="2" id="KW-1185">Reference proteome</keyword>
<protein>
    <submittedName>
        <fullName evidence="1">Uncharacterized protein</fullName>
    </submittedName>
</protein>
<sequence length="203" mass="22709">MTLRLVTKAWKRVADAFIDEGVESGEIMVHDGYDISSIGGWKYRRERRKLATRVIFLLNITKVGQHECHWAVNLFVVDIPEGVQRFGHLAFRGCSSLTTISFPTTLTFIGGYAFCDCSSLDNVDLLHTNLQKIGGDVFWDCSELKSMTIPDSLQTLGCKVFTNCFKLVPSSIDVSEDNDVDLLSPEVVLISEVVTRLRSLQNS</sequence>
<evidence type="ECO:0000313" key="1">
    <source>
        <dbReference type="EMBL" id="GMH74735.1"/>
    </source>
</evidence>
<proteinExistence type="predicted"/>
<dbReference type="SUPFAM" id="SSF52058">
    <property type="entry name" value="L domain-like"/>
    <property type="match status" value="1"/>
</dbReference>
<evidence type="ECO:0000313" key="2">
    <source>
        <dbReference type="Proteomes" id="UP001165122"/>
    </source>
</evidence>
<dbReference type="OrthoDB" id="1421090at2759"/>
<dbReference type="InterPro" id="IPR032675">
    <property type="entry name" value="LRR_dom_sf"/>
</dbReference>
<organism evidence="1 2">
    <name type="scientific">Triparma laevis f. longispina</name>
    <dbReference type="NCBI Taxonomy" id="1714387"/>
    <lineage>
        <taxon>Eukaryota</taxon>
        <taxon>Sar</taxon>
        <taxon>Stramenopiles</taxon>
        <taxon>Ochrophyta</taxon>
        <taxon>Bolidophyceae</taxon>
        <taxon>Parmales</taxon>
        <taxon>Triparmaceae</taxon>
        <taxon>Triparma</taxon>
    </lineage>
</organism>
<dbReference type="InterPro" id="IPR026906">
    <property type="entry name" value="LRR_5"/>
</dbReference>
<dbReference type="InterPro" id="IPR053139">
    <property type="entry name" value="Surface_bspA-like"/>
</dbReference>
<dbReference type="PANTHER" id="PTHR45661:SF3">
    <property type="entry name" value="IG-LIKE DOMAIN-CONTAINING PROTEIN"/>
    <property type="match status" value="1"/>
</dbReference>
<gene>
    <name evidence="1" type="ORF">TrLO_g3367</name>
</gene>